<evidence type="ECO:0000313" key="3">
    <source>
        <dbReference type="Proteomes" id="UP000318138"/>
    </source>
</evidence>
<gene>
    <name evidence="2" type="ORF">FLK61_38575</name>
</gene>
<dbReference type="AlphaFoldDB" id="A0A859FHD8"/>
<reference evidence="3" key="1">
    <citation type="submission" date="2019-07" db="EMBL/GenBank/DDBJ databases">
        <title>Bacillus alkalisoli sp. nov. isolated from saline soil.</title>
        <authorList>
            <person name="Sun J.-Q."/>
            <person name="Xu L."/>
        </authorList>
    </citation>
    <scope>NUCLEOTIDE SEQUENCE [LARGE SCALE GENOMIC DNA]</scope>
    <source>
        <strain evidence="3">M4U3P1</strain>
    </source>
</reference>
<dbReference type="KEGG" id="psua:FLK61_38575"/>
<proteinExistence type="predicted"/>
<accession>A0A859FHD8</accession>
<evidence type="ECO:0000259" key="1">
    <source>
        <dbReference type="Pfam" id="PF12867"/>
    </source>
</evidence>
<keyword evidence="3" id="KW-1185">Reference proteome</keyword>
<dbReference type="InterPro" id="IPR034660">
    <property type="entry name" value="DinB/YfiT-like"/>
</dbReference>
<dbReference type="EMBL" id="CP041372">
    <property type="protein sequence ID" value="QKS72529.1"/>
    <property type="molecule type" value="Genomic_DNA"/>
</dbReference>
<dbReference type="InterPro" id="IPR024775">
    <property type="entry name" value="DinB-like"/>
</dbReference>
<dbReference type="RefSeq" id="WP_176010505.1">
    <property type="nucleotide sequence ID" value="NZ_CP041372.2"/>
</dbReference>
<evidence type="ECO:0000313" key="2">
    <source>
        <dbReference type="EMBL" id="QKS72529.1"/>
    </source>
</evidence>
<name>A0A859FHD8_9BACI</name>
<organism evidence="2 3">
    <name type="scientific">Paenalkalicoccus suaedae</name>
    <dbReference type="NCBI Taxonomy" id="2592382"/>
    <lineage>
        <taxon>Bacteria</taxon>
        <taxon>Bacillati</taxon>
        <taxon>Bacillota</taxon>
        <taxon>Bacilli</taxon>
        <taxon>Bacillales</taxon>
        <taxon>Bacillaceae</taxon>
        <taxon>Paenalkalicoccus</taxon>
    </lineage>
</organism>
<feature type="domain" description="DinB-like" evidence="1">
    <location>
        <begin position="17"/>
        <end position="148"/>
    </location>
</feature>
<sequence>MNLKKQQLLQHYESSIRFVQSLQSVSEQSWRKPVAPEKWTVAEVLAHLIPWDEFVTTKRLPFLFTTGALPKGPLANEVNEKAAAKARVVSKQEIIEVFVTSRQTLIADVQSIPDDKWQQTFYIGETELTLFTYLNGLAKHDLHHFEQIRGALNYQ</sequence>
<dbReference type="Gene3D" id="1.20.120.450">
    <property type="entry name" value="dinb family like domain"/>
    <property type="match status" value="1"/>
</dbReference>
<dbReference type="Pfam" id="PF12867">
    <property type="entry name" value="DinB_2"/>
    <property type="match status" value="1"/>
</dbReference>
<dbReference type="Proteomes" id="UP000318138">
    <property type="component" value="Chromosome"/>
</dbReference>
<dbReference type="SUPFAM" id="SSF109854">
    <property type="entry name" value="DinB/YfiT-like putative metalloenzymes"/>
    <property type="match status" value="1"/>
</dbReference>
<protein>
    <submittedName>
        <fullName evidence="2">DinB family protein</fullName>
    </submittedName>
</protein>